<keyword evidence="11 14" id="KW-0472">Membrane</keyword>
<dbReference type="Gene3D" id="2.40.170.20">
    <property type="entry name" value="TonB-dependent receptor, beta-barrel domain"/>
    <property type="match status" value="1"/>
</dbReference>
<keyword evidence="7 16" id="KW-0732">Signal</keyword>
<dbReference type="Gene3D" id="2.170.130.10">
    <property type="entry name" value="TonB-dependent receptor, plug domain"/>
    <property type="match status" value="1"/>
</dbReference>
<evidence type="ECO:0000256" key="16">
    <source>
        <dbReference type="SAM" id="SignalP"/>
    </source>
</evidence>
<evidence type="ECO:0000256" key="3">
    <source>
        <dbReference type="ARBA" id="ARBA00022448"/>
    </source>
</evidence>
<feature type="chain" id="PRO_5046368281" evidence="16">
    <location>
        <begin position="23"/>
        <end position="708"/>
    </location>
</feature>
<dbReference type="InterPro" id="IPR012910">
    <property type="entry name" value="Plug_dom"/>
</dbReference>
<evidence type="ECO:0000256" key="9">
    <source>
        <dbReference type="ARBA" id="ARBA00023065"/>
    </source>
</evidence>
<dbReference type="EMBL" id="CP098735">
    <property type="protein sequence ID" value="USE78192.1"/>
    <property type="molecule type" value="Genomic_DNA"/>
</dbReference>
<evidence type="ECO:0000256" key="4">
    <source>
        <dbReference type="ARBA" id="ARBA00022452"/>
    </source>
</evidence>
<dbReference type="Pfam" id="PF00593">
    <property type="entry name" value="TonB_dep_Rec_b-barrel"/>
    <property type="match status" value="1"/>
</dbReference>
<dbReference type="PANTHER" id="PTHR32552:SF68">
    <property type="entry name" value="FERRICHROME OUTER MEMBRANE TRANSPORTER_PHAGE RECEPTOR"/>
    <property type="match status" value="1"/>
</dbReference>
<feature type="domain" description="TonB-dependent receptor plug" evidence="18">
    <location>
        <begin position="51"/>
        <end position="162"/>
    </location>
</feature>
<accession>A0ABY4VPG3</accession>
<keyword evidence="5" id="KW-0410">Iron transport</keyword>
<comment type="subcellular location">
    <subcellularLocation>
        <location evidence="1 14">Cell outer membrane</location>
        <topology evidence="1 14">Multi-pass membrane protein</topology>
    </subcellularLocation>
</comment>
<comment type="similarity">
    <text evidence="2 14 15">Belongs to the TonB-dependent receptor family.</text>
</comment>
<evidence type="ECO:0000256" key="1">
    <source>
        <dbReference type="ARBA" id="ARBA00004571"/>
    </source>
</evidence>
<gene>
    <name evidence="19" type="ORF">NDR89_03930</name>
</gene>
<dbReference type="InterPro" id="IPR036942">
    <property type="entry name" value="Beta-barrel_TonB_sf"/>
</dbReference>
<evidence type="ECO:0000256" key="15">
    <source>
        <dbReference type="RuleBase" id="RU003357"/>
    </source>
</evidence>
<dbReference type="RefSeq" id="WP_252252267.1">
    <property type="nucleotide sequence ID" value="NZ_CP098735.1"/>
</dbReference>
<protein>
    <submittedName>
        <fullName evidence="19">TonB-dependent receptor</fullName>
    </submittedName>
</protein>
<evidence type="ECO:0000256" key="7">
    <source>
        <dbReference type="ARBA" id="ARBA00022729"/>
    </source>
</evidence>
<dbReference type="InterPro" id="IPR037066">
    <property type="entry name" value="Plug_dom_sf"/>
</dbReference>
<evidence type="ECO:0000256" key="2">
    <source>
        <dbReference type="ARBA" id="ARBA00009810"/>
    </source>
</evidence>
<dbReference type="Proteomes" id="UP001056648">
    <property type="component" value="Chromosome 1"/>
</dbReference>
<evidence type="ECO:0000256" key="11">
    <source>
        <dbReference type="ARBA" id="ARBA00023136"/>
    </source>
</evidence>
<dbReference type="InterPro" id="IPR039426">
    <property type="entry name" value="TonB-dep_rcpt-like"/>
</dbReference>
<evidence type="ECO:0000259" key="17">
    <source>
        <dbReference type="Pfam" id="PF00593"/>
    </source>
</evidence>
<keyword evidence="12 19" id="KW-0675">Receptor</keyword>
<feature type="domain" description="TonB-dependent receptor-like beta-barrel" evidence="17">
    <location>
        <begin position="226"/>
        <end position="671"/>
    </location>
</feature>
<organism evidence="19 20">
    <name type="scientific">Cupriavidus gilardii</name>
    <dbReference type="NCBI Taxonomy" id="82541"/>
    <lineage>
        <taxon>Bacteria</taxon>
        <taxon>Pseudomonadati</taxon>
        <taxon>Pseudomonadota</taxon>
        <taxon>Betaproteobacteria</taxon>
        <taxon>Burkholderiales</taxon>
        <taxon>Burkholderiaceae</taxon>
        <taxon>Cupriavidus</taxon>
    </lineage>
</organism>
<evidence type="ECO:0000256" key="13">
    <source>
        <dbReference type="ARBA" id="ARBA00023237"/>
    </source>
</evidence>
<dbReference type="PROSITE" id="PS52016">
    <property type="entry name" value="TONB_DEPENDENT_REC_3"/>
    <property type="match status" value="1"/>
</dbReference>
<dbReference type="InterPro" id="IPR000531">
    <property type="entry name" value="Beta-barrel_TonB"/>
</dbReference>
<dbReference type="SUPFAM" id="SSF56935">
    <property type="entry name" value="Porins"/>
    <property type="match status" value="1"/>
</dbReference>
<evidence type="ECO:0000313" key="19">
    <source>
        <dbReference type="EMBL" id="USE78192.1"/>
    </source>
</evidence>
<keyword evidence="4 14" id="KW-1134">Transmembrane beta strand</keyword>
<feature type="signal peptide" evidence="16">
    <location>
        <begin position="1"/>
        <end position="22"/>
    </location>
</feature>
<keyword evidence="8" id="KW-0408">Iron</keyword>
<proteinExistence type="inferred from homology"/>
<reference evidence="19" key="1">
    <citation type="submission" date="2022-06" db="EMBL/GenBank/DDBJ databases">
        <title>Complete genome sequence and characterization of Cupriavidus gilardii QJ1 isolated from contaminating cells.</title>
        <authorList>
            <person name="Qi J."/>
        </authorList>
    </citation>
    <scope>NUCLEOTIDE SEQUENCE</scope>
    <source>
        <strain evidence="19">QJ1</strain>
    </source>
</reference>
<keyword evidence="6 14" id="KW-0812">Transmembrane</keyword>
<sequence>MRSGAAAWAAGVLLPLSGWAGAQHAPDAPAPAAERALAPVVVTATRVDAPVFDTPASADVVPGGALRDDRPQINLSEGLGAVPGLLAKDRHNYAQDLQLSIRGFGARSSFGVRGLRLYVDGIPATMPDGQGQTSNIDIASIDRVEVLRGPASALYGNASGGVIQVWTEPGARPPLVEGSVGAGSYGTWRYGLKASGAPAQGEPGLDYLVSASRFTTEGYRDHSAARKNLGNARLTWRPDADSSWTLVANAVELSAQDPLGLTRAQFDGAPRSAPLAEQFDTRKTVQQAQGGLRHERRIDADNTLMAMVYYGRRETRQFLSIPPAAQRSPLSAGGVIDLARDYGGADLRWTHRGQIGRMPLTLIGGLAYDAMEERRRGYENFIGSTEQPVLGEQGRLRRDERNTVWNFDQYLQASLDPSPRWTVEAGLRHSTVRFSSSDRYIVGANGDDSGSVRYDKWLPVGAVRYRASESLNLYATAGRGFETPTLNEISYRPDGSAGLNFALRPATSTSVEIGAKHRLAGGLLTAALFQTRTDQEIVTATSSGGRASYRNAGRTLRQGVELGWSGALRRHWQAQLAYSYLDATFRDTVPPGIVAGNRLPGTARHAVYGSLAWAPPRGWRAGIDLRYLSAVPVDDRNSDRAPGYFVTGIHAGYTMPVGRWTLNAFARIDNLFDRRYAGSVIVNDGNGRYFEPAAGRNAFAGVSLSYAF</sequence>
<keyword evidence="13 14" id="KW-0998">Cell outer membrane</keyword>
<keyword evidence="9" id="KW-0406">Ion transport</keyword>
<evidence type="ECO:0000256" key="10">
    <source>
        <dbReference type="ARBA" id="ARBA00023077"/>
    </source>
</evidence>
<keyword evidence="20" id="KW-1185">Reference proteome</keyword>
<dbReference type="CDD" id="cd01347">
    <property type="entry name" value="ligand_gated_channel"/>
    <property type="match status" value="1"/>
</dbReference>
<dbReference type="PANTHER" id="PTHR32552">
    <property type="entry name" value="FERRICHROME IRON RECEPTOR-RELATED"/>
    <property type="match status" value="1"/>
</dbReference>
<dbReference type="Pfam" id="PF07715">
    <property type="entry name" value="Plug"/>
    <property type="match status" value="1"/>
</dbReference>
<keyword evidence="10 15" id="KW-0798">TonB box</keyword>
<evidence type="ECO:0000256" key="5">
    <source>
        <dbReference type="ARBA" id="ARBA00022496"/>
    </source>
</evidence>
<evidence type="ECO:0000256" key="8">
    <source>
        <dbReference type="ARBA" id="ARBA00023004"/>
    </source>
</evidence>
<evidence type="ECO:0000256" key="14">
    <source>
        <dbReference type="PROSITE-ProRule" id="PRU01360"/>
    </source>
</evidence>
<name>A0ABY4VPG3_9BURK</name>
<evidence type="ECO:0000313" key="20">
    <source>
        <dbReference type="Proteomes" id="UP001056648"/>
    </source>
</evidence>
<evidence type="ECO:0000256" key="12">
    <source>
        <dbReference type="ARBA" id="ARBA00023170"/>
    </source>
</evidence>
<keyword evidence="3 14" id="KW-0813">Transport</keyword>
<evidence type="ECO:0000256" key="6">
    <source>
        <dbReference type="ARBA" id="ARBA00022692"/>
    </source>
</evidence>
<evidence type="ECO:0000259" key="18">
    <source>
        <dbReference type="Pfam" id="PF07715"/>
    </source>
</evidence>